<evidence type="ECO:0000313" key="7">
    <source>
        <dbReference type="Proteomes" id="UP001529421"/>
    </source>
</evidence>
<dbReference type="NCBIfam" id="TIGR03061">
    <property type="entry name" value="pip_yhgE_Nterm"/>
    <property type="match status" value="1"/>
</dbReference>
<gene>
    <name evidence="6" type="ORF">QUW28_01025</name>
</gene>
<dbReference type="RefSeq" id="WP_289543829.1">
    <property type="nucleotide sequence ID" value="NZ_JAUDDZ010000001.1"/>
</dbReference>
<evidence type="ECO:0000256" key="5">
    <source>
        <dbReference type="SAM" id="Phobius"/>
    </source>
</evidence>
<evidence type="ECO:0000256" key="4">
    <source>
        <dbReference type="ARBA" id="ARBA00023136"/>
    </source>
</evidence>
<feature type="transmembrane region" description="Helical" evidence="5">
    <location>
        <begin position="665"/>
        <end position="688"/>
    </location>
</feature>
<dbReference type="EMBL" id="JAUDDZ010000001">
    <property type="protein sequence ID" value="MDM8274087.1"/>
    <property type="molecule type" value="Genomic_DNA"/>
</dbReference>
<reference evidence="7" key="1">
    <citation type="submission" date="2023-06" db="EMBL/GenBank/DDBJ databases">
        <title>Identification and characterization of horizontal gene transfer across gut microbiota members of farm animals based on homology search.</title>
        <authorList>
            <person name="Zeman M."/>
            <person name="Kubasova T."/>
            <person name="Jahodarova E."/>
            <person name="Nykrynova M."/>
            <person name="Rychlik I."/>
        </authorList>
    </citation>
    <scope>NUCLEOTIDE SEQUENCE [LARGE SCALE GENOMIC DNA]</scope>
    <source>
        <strain evidence="7">154_Feed</strain>
    </source>
</reference>
<feature type="transmembrane region" description="Helical" evidence="5">
    <location>
        <begin position="818"/>
        <end position="842"/>
    </location>
</feature>
<feature type="transmembrane region" description="Helical" evidence="5">
    <location>
        <begin position="700"/>
        <end position="727"/>
    </location>
</feature>
<dbReference type="PANTHER" id="PTHR43077:SF5">
    <property type="entry name" value="PHAGE INFECTION PROTEIN"/>
    <property type="match status" value="1"/>
</dbReference>
<comment type="subcellular location">
    <subcellularLocation>
        <location evidence="1">Membrane</location>
        <topology evidence="1">Multi-pass membrane protein</topology>
    </subcellularLocation>
</comment>
<organism evidence="6 7">
    <name type="scientific">Enorma phocaeensis</name>
    <dbReference type="NCBI Taxonomy" id="1871019"/>
    <lineage>
        <taxon>Bacteria</taxon>
        <taxon>Bacillati</taxon>
        <taxon>Actinomycetota</taxon>
        <taxon>Coriobacteriia</taxon>
        <taxon>Coriobacteriales</taxon>
        <taxon>Coriobacteriaceae</taxon>
        <taxon>Enorma</taxon>
    </lineage>
</organism>
<evidence type="ECO:0000256" key="2">
    <source>
        <dbReference type="ARBA" id="ARBA00022692"/>
    </source>
</evidence>
<dbReference type="InterPro" id="IPR017500">
    <property type="entry name" value="Phage_infect_YhgE_N"/>
</dbReference>
<evidence type="ECO:0000256" key="1">
    <source>
        <dbReference type="ARBA" id="ARBA00004141"/>
    </source>
</evidence>
<name>A0ABT7V6H0_9ACTN</name>
<comment type="caution">
    <text evidence="6">The sequence shown here is derived from an EMBL/GenBank/DDBJ whole genome shotgun (WGS) entry which is preliminary data.</text>
</comment>
<accession>A0ABT7V6H0</accession>
<dbReference type="InterPro" id="IPR051328">
    <property type="entry name" value="T7SS_ABC-Transporter"/>
</dbReference>
<dbReference type="Proteomes" id="UP001529421">
    <property type="component" value="Unassembled WGS sequence"/>
</dbReference>
<proteinExistence type="predicted"/>
<keyword evidence="4 5" id="KW-0472">Membrane</keyword>
<keyword evidence="7" id="KW-1185">Reference proteome</keyword>
<feature type="transmembrane region" description="Helical" evidence="5">
    <location>
        <begin position="733"/>
        <end position="752"/>
    </location>
</feature>
<keyword evidence="2 5" id="KW-0812">Transmembrane</keyword>
<dbReference type="PANTHER" id="PTHR43077">
    <property type="entry name" value="TRANSPORT PERMEASE YVFS-RELATED"/>
    <property type="match status" value="1"/>
</dbReference>
<keyword evidence="3 5" id="KW-1133">Transmembrane helix</keyword>
<evidence type="ECO:0000256" key="3">
    <source>
        <dbReference type="ARBA" id="ARBA00022989"/>
    </source>
</evidence>
<sequence>MRWFDELVCRLRQGRVAALACALAIPVAAGLLATMALGQVFSRSELIPVAVVNEDRGATTSDGRELSAGDDLVDDLLDSPTLAWSVVDEETADAGLESGSYALVLRIPEDYSECVASLETSSPEQATIEMVSSGSENVLATSAGSAALRQVQARVRADVGENYLLGVLNDVRGQASRLTLTADGSVMLDAGYDALSQGADALAEGMGQIADASGQLDSGLEQIAQGVDAAGTGAAALGEGMSAVGEQMAEPLAQGAEATAAALDALSQTTTQMGSGIQQVADALQGVSTTLDDVLGSAVRLAAAGPALSQQATTLSDALAGATSALEDAQAAVHDASEGISSTFDSVVAVRDGAAALSSRMDSDDELAPGVVQRLQSLDVREAELDARVRDLALDATLSAEERSASLEAIDAERAALSEEREALLADLSDIASASADLAQTSASAVDGLSGASDASASIDGAAQALDEAAGPAADALEGATETVSGLAGDASGVARGVLSANVVLDGVEVPGGNQVPGAIGALDTLGQGVGALGAQLSSSGGIGAGLSGVATGTRALGDALSGFAGATGQLATGNATLASALRGVAQGTSGLAGGLDAMASAAGQLGDGVDQLKEASGQVVDAVETAGDSLSSISGDPATTSEVVARSVSISNGASTSVDGIQAAAPLAIVAALWLGGVLLALSLPAFDMRAVAAASGITSVLSCSAAYALLGAVQGLLGAAALLLLGVGPEGAWQLAGLLALTGVSGALVSQALRAACGRLHVGVSLVALGVQAVCAGALLPSFFASAPLQVLGSMLPVPLVTQAIRSLMAGSSRGVAAAVLALVVWCIVAVAISCVAALARRQVRPERVFAAR</sequence>
<feature type="transmembrane region" description="Helical" evidence="5">
    <location>
        <begin position="764"/>
        <end position="787"/>
    </location>
</feature>
<protein>
    <submittedName>
        <fullName evidence="6">YhgE/Pip family protein</fullName>
    </submittedName>
</protein>
<evidence type="ECO:0000313" key="6">
    <source>
        <dbReference type="EMBL" id="MDM8274087.1"/>
    </source>
</evidence>
<dbReference type="Gene3D" id="3.40.1710.10">
    <property type="entry name" value="abc type-2 transporter like domain"/>
    <property type="match status" value="1"/>
</dbReference>